<feature type="compositionally biased region" description="Basic and acidic residues" evidence="6">
    <location>
        <begin position="432"/>
        <end position="441"/>
    </location>
</feature>
<dbReference type="AlphaFoldDB" id="A0A084GAL6"/>
<sequence length="441" mass="50541">MAVTAQQQAAAQPQLVFLDGTFEELALEMAEYLNIASDIQPLVEKNQKEEVLGKLVQASGGLNTVQEKEYTAASNLMIYLVLQSQDPRRYLPTLCNTFAKPITTSPHNGVGLSLNALTTVFNLLPSENPIRARVFLEILKFLKRHAMFDTLRPYLPHLEQWNETWGTDEDFQRSMYEEIAEIASEAGFPEESRRYIIKALRSFDSDDKEELSTEEAQNLALRAIRTALLSNTQYLYQDLRGIPVIEALSDSHPVYYQLLEVFAEQDLEDFNDFNDEHEGWIEEQKLDYDRLYRKMRLLTFASLAAATPSREIPYSNIVRALRIPEEEVEMWTIDAIRAGLVEGKLSQQRKTFLVHKVTYRVFGTKQWQELSTRVDNWKSTLTTVLETLLQGRADVKAQQEREVQELERKLAQANVGGQQGQGGGRRHHQGKQQKERAENAD</sequence>
<comment type="caution">
    <text evidence="8">The sequence shown here is derived from an EMBL/GenBank/DDBJ whole genome shotgun (WGS) entry which is preliminary data.</text>
</comment>
<evidence type="ECO:0000256" key="5">
    <source>
        <dbReference type="HAMAP-Rule" id="MF_03012"/>
    </source>
</evidence>
<feature type="region of interest" description="Disordered" evidence="6">
    <location>
        <begin position="408"/>
        <end position="441"/>
    </location>
</feature>
<proteinExistence type="inferred from homology"/>
<comment type="similarity">
    <text evidence="5">Belongs to the eIF-3 subunit M family.</text>
</comment>
<dbReference type="EMBL" id="JOWA01000088">
    <property type="protein sequence ID" value="KEZ44378.1"/>
    <property type="molecule type" value="Genomic_DNA"/>
</dbReference>
<keyword evidence="2 5" id="KW-0963">Cytoplasm</keyword>
<organism evidence="8 9">
    <name type="scientific">Pseudallescheria apiosperma</name>
    <name type="common">Scedosporium apiospermum</name>
    <dbReference type="NCBI Taxonomy" id="563466"/>
    <lineage>
        <taxon>Eukaryota</taxon>
        <taxon>Fungi</taxon>
        <taxon>Dikarya</taxon>
        <taxon>Ascomycota</taxon>
        <taxon>Pezizomycotina</taxon>
        <taxon>Sordariomycetes</taxon>
        <taxon>Hypocreomycetidae</taxon>
        <taxon>Microascales</taxon>
        <taxon>Microascaceae</taxon>
        <taxon>Scedosporium</taxon>
    </lineage>
</organism>
<feature type="domain" description="PCI" evidence="7">
    <location>
        <begin position="188"/>
        <end position="359"/>
    </location>
</feature>
<dbReference type="InterPro" id="IPR000717">
    <property type="entry name" value="PCI_dom"/>
</dbReference>
<dbReference type="Pfam" id="PF01399">
    <property type="entry name" value="PCI"/>
    <property type="match status" value="1"/>
</dbReference>
<evidence type="ECO:0000256" key="6">
    <source>
        <dbReference type="SAM" id="MobiDB-lite"/>
    </source>
</evidence>
<dbReference type="PANTHER" id="PTHR15350:SF2">
    <property type="entry name" value="EUKARYOTIC TRANSLATION INITIATION FACTOR 3 SUBUNIT M"/>
    <property type="match status" value="1"/>
</dbReference>
<evidence type="ECO:0000256" key="1">
    <source>
        <dbReference type="ARBA" id="ARBA00008482"/>
    </source>
</evidence>
<evidence type="ECO:0000256" key="3">
    <source>
        <dbReference type="ARBA" id="ARBA00022540"/>
    </source>
</evidence>
<comment type="similarity">
    <text evidence="1">Belongs to the CSN7/EIF3M family. CSN7 subfamily.</text>
</comment>
<comment type="subcellular location">
    <subcellularLocation>
        <location evidence="5">Cytoplasm</location>
    </subcellularLocation>
</comment>
<accession>A0A084GAL6</accession>
<name>A0A084GAL6_PSEDA</name>
<dbReference type="GO" id="GO:0071541">
    <property type="term" value="C:eukaryotic translation initiation factor 3 complex, eIF3m"/>
    <property type="evidence" value="ECO:0007669"/>
    <property type="project" value="UniProtKB-UniRule"/>
</dbReference>
<dbReference type="Proteomes" id="UP000028545">
    <property type="component" value="Unassembled WGS sequence"/>
</dbReference>
<comment type="function">
    <text evidence="5">Component of the eukaryotic translation initiation factor 3 (eIF-3) complex, which is involved in protein synthesis of a specialized repertoire of mRNAs and, together with other initiation factors, stimulates binding of mRNA and methionyl-tRNAi to the 40S ribosome. The eIF-3 complex specifically targets and initiates translation of a subset of mRNAs involved in cell proliferation.</text>
</comment>
<gene>
    <name evidence="8" type="ORF">SAPIO_CDS3361</name>
</gene>
<dbReference type="OrthoDB" id="10267031at2759"/>
<dbReference type="PROSITE" id="PS50250">
    <property type="entry name" value="PCI"/>
    <property type="match status" value="1"/>
</dbReference>
<dbReference type="Pfam" id="PF18005">
    <property type="entry name" value="eIF3m_C_helix"/>
    <property type="match status" value="1"/>
</dbReference>
<dbReference type="GeneID" id="27722433"/>
<dbReference type="PANTHER" id="PTHR15350">
    <property type="entry name" value="COP9 SIGNALOSOME COMPLEX SUBUNIT 7/DENDRITIC CELL PROTEIN GA17"/>
    <property type="match status" value="1"/>
</dbReference>
<keyword evidence="9" id="KW-1185">Reference proteome</keyword>
<reference evidence="8 9" key="1">
    <citation type="journal article" date="2014" name="Genome Announc.">
        <title>Draft genome sequence of the pathogenic fungus Scedosporium apiospermum.</title>
        <authorList>
            <person name="Vandeputte P."/>
            <person name="Ghamrawi S."/>
            <person name="Rechenmann M."/>
            <person name="Iltis A."/>
            <person name="Giraud S."/>
            <person name="Fleury M."/>
            <person name="Thornton C."/>
            <person name="Delhaes L."/>
            <person name="Meyer W."/>
            <person name="Papon N."/>
            <person name="Bouchara J.P."/>
        </authorList>
    </citation>
    <scope>NUCLEOTIDE SEQUENCE [LARGE SCALE GENOMIC DNA]</scope>
    <source>
        <strain evidence="8 9">IHEM 14462</strain>
    </source>
</reference>
<dbReference type="RefSeq" id="XP_016644177.1">
    <property type="nucleotide sequence ID" value="XM_016786171.1"/>
</dbReference>
<keyword evidence="4 5" id="KW-0648">Protein biosynthesis</keyword>
<dbReference type="GO" id="GO:0001732">
    <property type="term" value="P:formation of cytoplasmic translation initiation complex"/>
    <property type="evidence" value="ECO:0007669"/>
    <property type="project" value="UniProtKB-UniRule"/>
</dbReference>
<dbReference type="KEGG" id="sapo:SAPIO_CDS3361"/>
<protein>
    <recommendedName>
        <fullName evidence="5">Eukaryotic translation initiation factor 3 subunit M</fullName>
        <shortName evidence="5">eIF3m</shortName>
    </recommendedName>
</protein>
<dbReference type="GO" id="GO:0033290">
    <property type="term" value="C:eukaryotic 48S preinitiation complex"/>
    <property type="evidence" value="ECO:0007669"/>
    <property type="project" value="UniProtKB-UniRule"/>
</dbReference>
<dbReference type="InterPro" id="IPR040750">
    <property type="entry name" value="eIF3m_C_helix"/>
</dbReference>
<dbReference type="GO" id="GO:0016282">
    <property type="term" value="C:eukaryotic 43S preinitiation complex"/>
    <property type="evidence" value="ECO:0007669"/>
    <property type="project" value="UniProtKB-UniRule"/>
</dbReference>
<keyword evidence="3 5" id="KW-0396">Initiation factor</keyword>
<comment type="subunit">
    <text evidence="5">Component of the eukaryotic translation initiation factor 3 (eIF-3) complex.</text>
</comment>
<evidence type="ECO:0000313" key="8">
    <source>
        <dbReference type="EMBL" id="KEZ44378.1"/>
    </source>
</evidence>
<dbReference type="VEuPathDB" id="FungiDB:SAPIO_CDS3361"/>
<dbReference type="SMART" id="SM00088">
    <property type="entry name" value="PINT"/>
    <property type="match status" value="1"/>
</dbReference>
<dbReference type="OMA" id="FNDEHKG"/>
<evidence type="ECO:0000313" key="9">
    <source>
        <dbReference type="Proteomes" id="UP000028545"/>
    </source>
</evidence>
<evidence type="ECO:0000256" key="2">
    <source>
        <dbReference type="ARBA" id="ARBA00022490"/>
    </source>
</evidence>
<dbReference type="HOGENOM" id="CLU_035254_0_1_1"/>
<dbReference type="HAMAP" id="MF_03012">
    <property type="entry name" value="eIF3m"/>
    <property type="match status" value="1"/>
</dbReference>
<dbReference type="InterPro" id="IPR045237">
    <property type="entry name" value="COPS7/eIF3m"/>
</dbReference>
<dbReference type="GO" id="GO:0003743">
    <property type="term" value="F:translation initiation factor activity"/>
    <property type="evidence" value="ECO:0007669"/>
    <property type="project" value="UniProtKB-UniRule"/>
</dbReference>
<evidence type="ECO:0000256" key="4">
    <source>
        <dbReference type="ARBA" id="ARBA00022917"/>
    </source>
</evidence>
<evidence type="ECO:0000259" key="7">
    <source>
        <dbReference type="PROSITE" id="PS50250"/>
    </source>
</evidence>
<dbReference type="InterPro" id="IPR027528">
    <property type="entry name" value="eIF3m"/>
</dbReference>